<feature type="region of interest" description="Disordered" evidence="10">
    <location>
        <begin position="1"/>
        <end position="45"/>
    </location>
</feature>
<dbReference type="AlphaFoldDB" id="A0A673ZZV7"/>
<dbReference type="OMA" id="CQLEEMM"/>
<dbReference type="PANTHER" id="PTHR18861">
    <property type="entry name" value="ELKS/RAB6-INTERACTING/CAST PROTEIN"/>
    <property type="match status" value="1"/>
</dbReference>
<feature type="compositionally biased region" description="Gly residues" evidence="10">
    <location>
        <begin position="34"/>
        <end position="43"/>
    </location>
</feature>
<reference evidence="11" key="1">
    <citation type="submission" date="2025-08" db="UniProtKB">
        <authorList>
            <consortium name="Ensembl"/>
        </authorList>
    </citation>
    <scope>IDENTIFICATION</scope>
</reference>
<dbReference type="GO" id="GO:0048167">
    <property type="term" value="P:regulation of synaptic plasticity"/>
    <property type="evidence" value="ECO:0007669"/>
    <property type="project" value="TreeGrafter"/>
</dbReference>
<feature type="compositionally biased region" description="Low complexity" evidence="10">
    <location>
        <begin position="1052"/>
        <end position="1085"/>
    </location>
</feature>
<dbReference type="GO" id="GO:0048788">
    <property type="term" value="C:cytoskeleton of presynaptic active zone"/>
    <property type="evidence" value="ECO:0007669"/>
    <property type="project" value="TreeGrafter"/>
</dbReference>
<organism evidence="11 12">
    <name type="scientific">Salmo trutta</name>
    <name type="common">Brown trout</name>
    <dbReference type="NCBI Taxonomy" id="8032"/>
    <lineage>
        <taxon>Eukaryota</taxon>
        <taxon>Metazoa</taxon>
        <taxon>Chordata</taxon>
        <taxon>Craniata</taxon>
        <taxon>Vertebrata</taxon>
        <taxon>Euteleostomi</taxon>
        <taxon>Actinopterygii</taxon>
        <taxon>Neopterygii</taxon>
        <taxon>Teleostei</taxon>
        <taxon>Protacanthopterygii</taxon>
        <taxon>Salmoniformes</taxon>
        <taxon>Salmonidae</taxon>
        <taxon>Salmoninae</taxon>
        <taxon>Salmo</taxon>
    </lineage>
</organism>
<feature type="coiled-coil region" evidence="9">
    <location>
        <begin position="343"/>
        <end position="418"/>
    </location>
</feature>
<dbReference type="Gene3D" id="1.10.287.1490">
    <property type="match status" value="1"/>
</dbReference>
<dbReference type="Proteomes" id="UP000472277">
    <property type="component" value="Chromosome 16"/>
</dbReference>
<dbReference type="PANTHER" id="PTHR18861:SF3">
    <property type="entry name" value="ERC PROTEIN 2"/>
    <property type="match status" value="1"/>
</dbReference>
<evidence type="ECO:0000256" key="9">
    <source>
        <dbReference type="SAM" id="Coils"/>
    </source>
</evidence>
<name>A0A673ZZV7_SALTR</name>
<feature type="compositionally biased region" description="Low complexity" evidence="10">
    <location>
        <begin position="1098"/>
        <end position="1119"/>
    </location>
</feature>
<feature type="compositionally biased region" description="Pro residues" evidence="10">
    <location>
        <begin position="1024"/>
        <end position="1051"/>
    </location>
</feature>
<feature type="compositionally biased region" description="Low complexity" evidence="10">
    <location>
        <begin position="994"/>
        <end position="1010"/>
    </location>
</feature>
<feature type="region of interest" description="Disordered" evidence="10">
    <location>
        <begin position="789"/>
        <end position="818"/>
    </location>
</feature>
<keyword evidence="12" id="KW-1185">Reference proteome</keyword>
<feature type="region of interest" description="Disordered" evidence="10">
    <location>
        <begin position="979"/>
        <end position="1172"/>
    </location>
</feature>
<dbReference type="GO" id="GO:0098882">
    <property type="term" value="F:structural constituent of presynaptic active zone"/>
    <property type="evidence" value="ECO:0007669"/>
    <property type="project" value="TreeGrafter"/>
</dbReference>
<keyword evidence="7" id="KW-0966">Cell projection</keyword>
<dbReference type="InParanoid" id="A0A673ZZV7"/>
<gene>
    <name evidence="11" type="primary">ERC2</name>
    <name evidence="11" type="synonym">LOC115151180</name>
</gene>
<feature type="coiled-coil region" evidence="9">
    <location>
        <begin position="470"/>
        <end position="588"/>
    </location>
</feature>
<keyword evidence="4" id="KW-0770">Synapse</keyword>
<sequence>MYGSARAVGHIESSPARSPRLPRSPRLGHRRASSGGGSSGGGKTLSMENIQSLNAAYATSGPMYLSDHEGVGSTATYPKGTMTLGRASNRAMYGGRVTAMGSSPNIATVGLGHHTDLLSYSDLGSLSMLQHHHHHQGVPSALLRQAVRGGGGELLEMQATLRDMQRENDLLRRELDLKDSKLGSSTNSIKSFWSPELKKERMIRKEEAARTSVLKEQMRVTHEENQHLQLTIQALQDEVRTQRDLNHLLQESGGRSGEHYTNIELTEENFRRLQAEHDRQAKELFLLRKTLEEMELRMETQKQTLGARDESIKKLLEMLQSKGLPGGPGRVNEEEEQERARRIAEAEAQLGHLEVILDQKEKENIHLREELHRRNQMHQDPGKTKALQTIIEMKDTKIASLERNIRDLEDEIQILKANGLLNTEDREEEMKQMEVYKNHSKFMKTKVHTHIQEKTQTHTCTHTNTHTFTIDQLKQELSKKESELLALQTKLETLNNQNSDCKQHIEVLKESLTAKEQRAAILQTEVDALRLRLEEKESFLNKKTKQLQDLTEEKGTLAGEIRDMKDMLEVKERKINVLQKKIENLQEQLCDKDKQLGNLKDRVKSLQTDSSNTDTALATLEEALSEKERIIERLKEQRAREDNERIDEVESYKKENKDLKEKVNTLHMELTEKESSLIDLKEHASSLASSSLKKESKLKSLEMAIEQKKEECSKLETQLQKVGVLALHPLKISMEVGNRVKVLEKEVSYYKEESGKAQAEVDRLLAILREVETEKNDKDKKIAELERQTKEQVTKKGGPNLKLGPQGEKKPGQIMGDPRKDNTMDLGQHLKVYIENTVFCNSCVCVCVCVGVCVCGWVCVWVCQLEEMMNTLERTRQELDATKQRLSSTQQSLQERDGHLTNMRQERRKQLEEILEMKQQALLAAISEKDANIALLELSASGKKKTQEEVLALKREKDRLMHQLKQQTQSRMKLMADNYEDDHYHPHPPFHSLPQQPHPGLQPQSPQPQYQHPPHPQQQHAPYPHAPHPQPPPQQHPHPQQPQQQYPPHPQQHPQGHPQQPQQHQPRPQHPLQAQHPHPQQQHPHPGQHPHGPPPQQQHPHPQQHPQQHPHGPLQQAPHPQHPHPQHSQQHPHHPPHAPQQQGSHPRHPPPHHRGGPGPARGPPHAGHRPSHDQVTCLPFLCLQSGAGFIKHLRSAVLI</sequence>
<keyword evidence="3" id="KW-0597">Phosphoprotein</keyword>
<dbReference type="SUPFAM" id="SSF90257">
    <property type="entry name" value="Myosin rod fragments"/>
    <property type="match status" value="1"/>
</dbReference>
<feature type="compositionally biased region" description="Basic residues" evidence="10">
    <location>
        <begin position="1145"/>
        <end position="1155"/>
    </location>
</feature>
<dbReference type="GO" id="GO:0030424">
    <property type="term" value="C:axon"/>
    <property type="evidence" value="ECO:0007669"/>
    <property type="project" value="UniProtKB-SubCell"/>
</dbReference>
<keyword evidence="2" id="KW-0963">Cytoplasm</keyword>
<keyword evidence="6" id="KW-0206">Cytoskeleton</keyword>
<dbReference type="Pfam" id="PF10174">
    <property type="entry name" value="Cast"/>
    <property type="match status" value="1"/>
</dbReference>
<protein>
    <submittedName>
        <fullName evidence="11">ELKS/RAB6-interacting/CAST family member 2</fullName>
    </submittedName>
</protein>
<feature type="coiled-coil region" evidence="9">
    <location>
        <begin position="617"/>
        <end position="725"/>
    </location>
</feature>
<evidence type="ECO:0000256" key="4">
    <source>
        <dbReference type="ARBA" id="ARBA00023018"/>
    </source>
</evidence>
<evidence type="ECO:0000256" key="5">
    <source>
        <dbReference type="ARBA" id="ARBA00023054"/>
    </source>
</evidence>
<comment type="subcellular location">
    <subcellularLocation>
        <location evidence="1">Cytoplasm</location>
        <location evidence="1">Cytoskeleton</location>
    </subcellularLocation>
    <subcellularLocation>
        <location evidence="8">Presynapse</location>
    </subcellularLocation>
</comment>
<evidence type="ECO:0000313" key="12">
    <source>
        <dbReference type="Proteomes" id="UP000472277"/>
    </source>
</evidence>
<keyword evidence="5 9" id="KW-0175">Coiled coil</keyword>
<feature type="compositionally biased region" description="Basic residues" evidence="10">
    <location>
        <begin position="1121"/>
        <end position="1136"/>
    </location>
</feature>
<evidence type="ECO:0000256" key="10">
    <source>
        <dbReference type="SAM" id="MobiDB-lite"/>
    </source>
</evidence>
<evidence type="ECO:0000256" key="3">
    <source>
        <dbReference type="ARBA" id="ARBA00022553"/>
    </source>
</evidence>
<feature type="compositionally biased region" description="Low complexity" evidence="10">
    <location>
        <begin position="13"/>
        <end position="25"/>
    </location>
</feature>
<reference evidence="11" key="2">
    <citation type="submission" date="2025-09" db="UniProtKB">
        <authorList>
            <consortium name="Ensembl"/>
        </authorList>
    </citation>
    <scope>IDENTIFICATION</scope>
</reference>
<dbReference type="Ensembl" id="ENSSTUT00000054610.1">
    <property type="protein sequence ID" value="ENSSTUP00000052227.1"/>
    <property type="gene ID" value="ENSSTUG00000021830.1"/>
</dbReference>
<dbReference type="GeneTree" id="ENSGT00650000093320"/>
<evidence type="ECO:0000256" key="7">
    <source>
        <dbReference type="ARBA" id="ARBA00023273"/>
    </source>
</evidence>
<feature type="compositionally biased region" description="Basic and acidic residues" evidence="10">
    <location>
        <begin position="807"/>
        <end position="818"/>
    </location>
</feature>
<evidence type="ECO:0000313" key="11">
    <source>
        <dbReference type="Ensembl" id="ENSSTUP00000052227.1"/>
    </source>
</evidence>
<evidence type="ECO:0000256" key="6">
    <source>
        <dbReference type="ARBA" id="ARBA00023212"/>
    </source>
</evidence>
<proteinExistence type="predicted"/>
<evidence type="ECO:0000256" key="2">
    <source>
        <dbReference type="ARBA" id="ARBA00022490"/>
    </source>
</evidence>
<feature type="coiled-coil region" evidence="9">
    <location>
        <begin position="218"/>
        <end position="283"/>
    </location>
</feature>
<accession>A0A673ZZV7</accession>
<feature type="coiled-coil region" evidence="9">
    <location>
        <begin position="865"/>
        <end position="970"/>
    </location>
</feature>
<evidence type="ECO:0000256" key="1">
    <source>
        <dbReference type="ARBA" id="ARBA00004245"/>
    </source>
</evidence>
<dbReference type="InterPro" id="IPR019323">
    <property type="entry name" value="ELKS/CAST"/>
</dbReference>
<dbReference type="GO" id="GO:0007274">
    <property type="term" value="P:neuromuscular synaptic transmission"/>
    <property type="evidence" value="ECO:0007669"/>
    <property type="project" value="TreeGrafter"/>
</dbReference>
<evidence type="ECO:0000256" key="8">
    <source>
        <dbReference type="ARBA" id="ARBA00034106"/>
    </source>
</evidence>
<feature type="coiled-coil region" evidence="9">
    <location>
        <begin position="154"/>
        <end position="181"/>
    </location>
</feature>